<proteinExistence type="predicted"/>
<keyword evidence="2" id="KW-0547">Nucleotide-binding</keyword>
<dbReference type="Pfam" id="PF08443">
    <property type="entry name" value="RimK"/>
    <property type="match status" value="1"/>
</dbReference>
<dbReference type="STRING" id="1802407.A3I40_03350"/>
<dbReference type="PROSITE" id="PS50975">
    <property type="entry name" value="ATP_GRASP"/>
    <property type="match status" value="1"/>
</dbReference>
<dbReference type="EMBL" id="MGEP01000028">
    <property type="protein sequence ID" value="OGL87249.1"/>
    <property type="molecule type" value="Genomic_DNA"/>
</dbReference>
<dbReference type="PANTHER" id="PTHR21621:SF0">
    <property type="entry name" value="BETA-CITRYLGLUTAMATE SYNTHASE B-RELATED"/>
    <property type="match status" value="1"/>
</dbReference>
<reference evidence="4 5" key="1">
    <citation type="journal article" date="2016" name="Nat. Commun.">
        <title>Thousands of microbial genomes shed light on interconnected biogeochemical processes in an aquifer system.</title>
        <authorList>
            <person name="Anantharaman K."/>
            <person name="Brown C.T."/>
            <person name="Hug L.A."/>
            <person name="Sharon I."/>
            <person name="Castelle C.J."/>
            <person name="Probst A.J."/>
            <person name="Thomas B.C."/>
            <person name="Singh A."/>
            <person name="Wilkins M.J."/>
            <person name="Karaoz U."/>
            <person name="Brodie E.L."/>
            <person name="Williams K.H."/>
            <person name="Hubbard S.S."/>
            <person name="Banfield J.F."/>
        </authorList>
    </citation>
    <scope>NUCLEOTIDE SEQUENCE [LARGE SCALE GENOMIC DNA]</scope>
</reference>
<dbReference type="InterPro" id="IPR011095">
    <property type="entry name" value="Dala_Dala_lig_C"/>
</dbReference>
<dbReference type="SUPFAM" id="SSF56059">
    <property type="entry name" value="Glutathione synthetase ATP-binding domain-like"/>
    <property type="match status" value="1"/>
</dbReference>
<dbReference type="PANTHER" id="PTHR21621">
    <property type="entry name" value="RIBOSOMAL PROTEIN S6 MODIFICATION PROTEIN"/>
    <property type="match status" value="1"/>
</dbReference>
<evidence type="ECO:0000313" key="4">
    <source>
        <dbReference type="EMBL" id="OGL87249.1"/>
    </source>
</evidence>
<dbReference type="GO" id="GO:0005524">
    <property type="term" value="F:ATP binding"/>
    <property type="evidence" value="ECO:0007669"/>
    <property type="project" value="UniProtKB-UniRule"/>
</dbReference>
<gene>
    <name evidence="4" type="ORF">A3I40_03350</name>
</gene>
<sequence length="343" mass="38577">MKNVKRRTKKESLILGKLLKKLAPRIGASVFLEPKWGIAGQIMFKSGRKSYFRYNTLDLNPVGASDIAKDKDYANLFMRRLGYPVVPHSKTFFSEELAEAIREPRRTIDDAYVYARRLGFPVVVKPNSGSQGVGVAVVHNRREFYRAMRAALKQDRVALVQSPVVGRDYRLVVLDEEMISTYERIPLNVVGDGRTSIQRLLEVKQRQFIAAKRGTRIKMDDPRLASKLKHQGLSLRSVLSRGERIFLLDNANLSSGGDAIDVTGSVNPAFRELAVKLTNDMNLRLCGVDLLVDGEISDPPVAGKYWVLEINAAPGLDHYAKAGKPQERIVEELYLKVLRSLDR</sequence>
<evidence type="ECO:0000256" key="1">
    <source>
        <dbReference type="ARBA" id="ARBA00022598"/>
    </source>
</evidence>
<dbReference type="Gene3D" id="3.30.1490.20">
    <property type="entry name" value="ATP-grasp fold, A domain"/>
    <property type="match status" value="1"/>
</dbReference>
<dbReference type="InterPro" id="IPR011761">
    <property type="entry name" value="ATP-grasp"/>
</dbReference>
<keyword evidence="1" id="KW-0436">Ligase</keyword>
<comment type="caution">
    <text evidence="4">The sequence shown here is derived from an EMBL/GenBank/DDBJ whole genome shotgun (WGS) entry which is preliminary data.</text>
</comment>
<evidence type="ECO:0000313" key="5">
    <source>
        <dbReference type="Proteomes" id="UP000178723"/>
    </source>
</evidence>
<name>A0A1F7V9N7_9BACT</name>
<dbReference type="GO" id="GO:0009432">
    <property type="term" value="P:SOS response"/>
    <property type="evidence" value="ECO:0007669"/>
    <property type="project" value="TreeGrafter"/>
</dbReference>
<evidence type="ECO:0000256" key="2">
    <source>
        <dbReference type="PROSITE-ProRule" id="PRU00409"/>
    </source>
</evidence>
<accession>A0A1F7V9N7</accession>
<dbReference type="GO" id="GO:0046872">
    <property type="term" value="F:metal ion binding"/>
    <property type="evidence" value="ECO:0007669"/>
    <property type="project" value="InterPro"/>
</dbReference>
<dbReference type="InterPro" id="IPR013651">
    <property type="entry name" value="ATP-grasp_RimK-type"/>
</dbReference>
<dbReference type="Gene3D" id="3.30.470.20">
    <property type="entry name" value="ATP-grasp fold, B domain"/>
    <property type="match status" value="2"/>
</dbReference>
<keyword evidence="2" id="KW-0067">ATP-binding</keyword>
<feature type="domain" description="ATP-grasp" evidence="3">
    <location>
        <begin position="75"/>
        <end position="339"/>
    </location>
</feature>
<dbReference type="GO" id="GO:0008716">
    <property type="term" value="F:D-alanine-D-alanine ligase activity"/>
    <property type="evidence" value="ECO:0007669"/>
    <property type="project" value="InterPro"/>
</dbReference>
<dbReference type="Pfam" id="PF07478">
    <property type="entry name" value="Dala_Dala_lig_C"/>
    <property type="match status" value="1"/>
</dbReference>
<organism evidence="4 5">
    <name type="scientific">Candidatus Uhrbacteria bacterium RIFCSPLOWO2_02_FULL_48_12</name>
    <dbReference type="NCBI Taxonomy" id="1802407"/>
    <lineage>
        <taxon>Bacteria</taxon>
        <taxon>Candidatus Uhriibacteriota</taxon>
    </lineage>
</organism>
<evidence type="ECO:0000259" key="3">
    <source>
        <dbReference type="PROSITE" id="PS50975"/>
    </source>
</evidence>
<dbReference type="InterPro" id="IPR013815">
    <property type="entry name" value="ATP_grasp_subdomain_1"/>
</dbReference>
<dbReference type="GO" id="GO:0005737">
    <property type="term" value="C:cytoplasm"/>
    <property type="evidence" value="ECO:0007669"/>
    <property type="project" value="TreeGrafter"/>
</dbReference>
<dbReference type="AlphaFoldDB" id="A0A1F7V9N7"/>
<dbReference type="Proteomes" id="UP000178723">
    <property type="component" value="Unassembled WGS sequence"/>
</dbReference>
<dbReference type="GO" id="GO:0018169">
    <property type="term" value="F:ribosomal S6-glutamic acid ligase activity"/>
    <property type="evidence" value="ECO:0007669"/>
    <property type="project" value="TreeGrafter"/>
</dbReference>
<protein>
    <recommendedName>
        <fullName evidence="3">ATP-grasp domain-containing protein</fullName>
    </recommendedName>
</protein>